<evidence type="ECO:0000256" key="2">
    <source>
        <dbReference type="ARBA" id="ARBA00022750"/>
    </source>
</evidence>
<keyword evidence="2" id="KW-0064">Aspartyl protease</keyword>
<keyword evidence="7" id="KW-1185">Reference proteome</keyword>
<dbReference type="InterPro" id="IPR001461">
    <property type="entry name" value="Aspartic_peptidase_A1"/>
</dbReference>
<protein>
    <recommendedName>
        <fullName evidence="5">Peptidase A1 domain-containing protein</fullName>
    </recommendedName>
</protein>
<organism evidence="6 7">
    <name type="scientific">Paramecium primaurelia</name>
    <dbReference type="NCBI Taxonomy" id="5886"/>
    <lineage>
        <taxon>Eukaryota</taxon>
        <taxon>Sar</taxon>
        <taxon>Alveolata</taxon>
        <taxon>Ciliophora</taxon>
        <taxon>Intramacronucleata</taxon>
        <taxon>Oligohymenophorea</taxon>
        <taxon>Peniculida</taxon>
        <taxon>Parameciidae</taxon>
        <taxon>Paramecium</taxon>
    </lineage>
</organism>
<dbReference type="PANTHER" id="PTHR47966">
    <property type="entry name" value="BETA-SITE APP-CLEAVING ENZYME, ISOFORM A-RELATED"/>
    <property type="match status" value="1"/>
</dbReference>
<dbReference type="PANTHER" id="PTHR47966:SF51">
    <property type="entry name" value="BETA-SITE APP-CLEAVING ENZYME, ISOFORM A-RELATED"/>
    <property type="match status" value="1"/>
</dbReference>
<keyword evidence="4" id="KW-0812">Transmembrane</keyword>
<evidence type="ECO:0000313" key="6">
    <source>
        <dbReference type="EMBL" id="CAD8091439.1"/>
    </source>
</evidence>
<evidence type="ECO:0000256" key="3">
    <source>
        <dbReference type="ARBA" id="ARBA00022801"/>
    </source>
</evidence>
<accession>A0A8S1NJC3</accession>
<evidence type="ECO:0000259" key="5">
    <source>
        <dbReference type="PROSITE" id="PS51767"/>
    </source>
</evidence>
<keyword evidence="4" id="KW-1133">Transmembrane helix</keyword>
<dbReference type="OMA" id="WMVEINK"/>
<evidence type="ECO:0000256" key="1">
    <source>
        <dbReference type="ARBA" id="ARBA00022670"/>
    </source>
</evidence>
<proteinExistence type="predicted"/>
<dbReference type="GO" id="GO:0004190">
    <property type="term" value="F:aspartic-type endopeptidase activity"/>
    <property type="evidence" value="ECO:0007669"/>
    <property type="project" value="UniProtKB-KW"/>
</dbReference>
<gene>
    <name evidence="6" type="ORF">PPRIM_AZ9-3.1.T0880068</name>
</gene>
<feature type="transmembrane region" description="Helical" evidence="4">
    <location>
        <begin position="483"/>
        <end position="504"/>
    </location>
</feature>
<sequence length="586" mass="68274">MIIPLLLLFPIINAYFEQKLTRNVYQYQQFKINEKVTAIAPKKCPQDLLNYTHSDTYVSQICFNKNVYYNVEVIFGDNVTKNNTFQLALDLTSPWTWYKSQDCMSCKKINTLTYEIDDDCKHNSKNNNCFNDQFNKSFNAKKWNDVKVHGQIYSQNSLIQGTFQTDTIQMLAYNSSSKMTISQYIAYEWGNSTPPSLVSITGLQMLQVQLINNELPILADGVIGFGFGYTETDEERAKSDADFVEKLVQEKTKLNLTKQLFALYTYESAVNFSEMVVQVGGIDEKYIRKQKSNGTWIDRLEKSGYYWMVEINKIELKNLEGRDVINTELPIKKAFFTLNSQFIELPYDVMKALTLNLQQFHSTTACDLVDSDMYILYCKNLPKSIQTDYILTFTFGNNQISINNSNLLYRECNSSSEDNRIWDCLFNIKFSQSEYVILGEPFMKNHYIVFENAPGNNTRKIGVFQAATHMYYPENPSQYEWPLFNAILFIFLFGLVSVCSITFLKSLCKDIFRSFKYRKAQNPEDQQSLRISKDIDYVDYSTQEEVQSQIKNIEMSDQKKIEEWNKQQEQFKFGEQFTNSLESNSL</sequence>
<dbReference type="AlphaFoldDB" id="A0A8S1NJC3"/>
<feature type="domain" description="Peptidase A1" evidence="5">
    <location>
        <begin position="69"/>
        <end position="464"/>
    </location>
</feature>
<name>A0A8S1NJC3_PARPR</name>
<reference evidence="6" key="1">
    <citation type="submission" date="2021-01" db="EMBL/GenBank/DDBJ databases">
        <authorList>
            <consortium name="Genoscope - CEA"/>
            <person name="William W."/>
        </authorList>
    </citation>
    <scope>NUCLEOTIDE SEQUENCE</scope>
</reference>
<keyword evidence="3" id="KW-0378">Hydrolase</keyword>
<evidence type="ECO:0000313" key="7">
    <source>
        <dbReference type="Proteomes" id="UP000688137"/>
    </source>
</evidence>
<dbReference type="InterPro" id="IPR033121">
    <property type="entry name" value="PEPTIDASE_A1"/>
</dbReference>
<dbReference type="EMBL" id="CAJJDM010000091">
    <property type="protein sequence ID" value="CAD8091439.1"/>
    <property type="molecule type" value="Genomic_DNA"/>
</dbReference>
<dbReference type="GO" id="GO:0006508">
    <property type="term" value="P:proteolysis"/>
    <property type="evidence" value="ECO:0007669"/>
    <property type="project" value="UniProtKB-KW"/>
</dbReference>
<keyword evidence="1" id="KW-0645">Protease</keyword>
<comment type="caution">
    <text evidence="6">The sequence shown here is derived from an EMBL/GenBank/DDBJ whole genome shotgun (WGS) entry which is preliminary data.</text>
</comment>
<evidence type="ECO:0000256" key="4">
    <source>
        <dbReference type="SAM" id="Phobius"/>
    </source>
</evidence>
<keyword evidence="4" id="KW-0472">Membrane</keyword>
<dbReference type="Proteomes" id="UP000688137">
    <property type="component" value="Unassembled WGS sequence"/>
</dbReference>
<dbReference type="PROSITE" id="PS51767">
    <property type="entry name" value="PEPTIDASE_A1"/>
    <property type="match status" value="1"/>
</dbReference>